<dbReference type="PANTHER" id="PTHR47053:SF1">
    <property type="entry name" value="MUREIN DD-ENDOPEPTIDASE MEPH-RELATED"/>
    <property type="match status" value="1"/>
</dbReference>
<accession>A0A6M1S6W3</accession>
<dbReference type="GO" id="GO:0006508">
    <property type="term" value="P:proteolysis"/>
    <property type="evidence" value="ECO:0007669"/>
    <property type="project" value="UniProtKB-KW"/>
</dbReference>
<evidence type="ECO:0000313" key="6">
    <source>
        <dbReference type="EMBL" id="NGO64940.1"/>
    </source>
</evidence>
<dbReference type="InterPro" id="IPR000064">
    <property type="entry name" value="NLP_P60_dom"/>
</dbReference>
<comment type="caution">
    <text evidence="6">The sequence shown here is derived from an EMBL/GenBank/DDBJ whole genome shotgun (WGS) entry which is preliminary data.</text>
</comment>
<dbReference type="InterPro" id="IPR038765">
    <property type="entry name" value="Papain-like_cys_pep_sf"/>
</dbReference>
<evidence type="ECO:0000256" key="1">
    <source>
        <dbReference type="ARBA" id="ARBA00007074"/>
    </source>
</evidence>
<reference evidence="6 7" key="1">
    <citation type="submission" date="2020-02" db="EMBL/GenBank/DDBJ databases">
        <title>Genome sequence of the type strain CCBAU10050 of Rhizobium daejeonense.</title>
        <authorList>
            <person name="Gao J."/>
            <person name="Sun J."/>
        </authorList>
    </citation>
    <scope>NUCLEOTIDE SEQUENCE [LARGE SCALE GENOMIC DNA]</scope>
    <source>
        <strain evidence="6 7">CCBAU10050</strain>
    </source>
</reference>
<name>A0A6M1S6W3_9HYPH</name>
<sequence length="289" mass="31453">MSNTETTLDRRLNAYRADLADATLKGQVEAARFVEGTPARLAVPVAALRPRPDLAAGIDTELLLGEDVIVFERADGFAWVKAKADGYVGYLPETALSGAETALTHQVVVPRTFVYPGPDLRFPVSSALSMGSRFTVVGEAETRGTRYHLLADGRAIVASHCLPVGSWPDDDYVAIAARFLETPYLWGGRSGFGIDCSGLVQLSLQMTGRGAPRDSDMQAASLGEVISRDELRRGDLVFWKGHAGIMEDERTLLHANGHTMTVAREDFEAAVKRIGWLYDMPTGYRRPVA</sequence>
<dbReference type="Pfam" id="PF18348">
    <property type="entry name" value="SH3_16"/>
    <property type="match status" value="1"/>
</dbReference>
<evidence type="ECO:0000256" key="3">
    <source>
        <dbReference type="ARBA" id="ARBA00022801"/>
    </source>
</evidence>
<dbReference type="PANTHER" id="PTHR47053">
    <property type="entry name" value="MUREIN DD-ENDOPEPTIDASE MEPH-RELATED"/>
    <property type="match status" value="1"/>
</dbReference>
<protein>
    <submittedName>
        <fullName evidence="6">C40 family peptidase</fullName>
    </submittedName>
</protein>
<feature type="domain" description="NlpC/P60" evidence="5">
    <location>
        <begin position="166"/>
        <end position="288"/>
    </location>
</feature>
<dbReference type="EMBL" id="JAAKZH010000004">
    <property type="protein sequence ID" value="NGO64940.1"/>
    <property type="molecule type" value="Genomic_DNA"/>
</dbReference>
<evidence type="ECO:0000256" key="2">
    <source>
        <dbReference type="ARBA" id="ARBA00022670"/>
    </source>
</evidence>
<keyword evidence="3" id="KW-0378">Hydrolase</keyword>
<gene>
    <name evidence="6" type="ORF">G6N76_14820</name>
</gene>
<keyword evidence="2" id="KW-0645">Protease</keyword>
<evidence type="ECO:0000313" key="7">
    <source>
        <dbReference type="Proteomes" id="UP000477849"/>
    </source>
</evidence>
<dbReference type="InterPro" id="IPR051202">
    <property type="entry name" value="Peptidase_C40"/>
</dbReference>
<organism evidence="6 7">
    <name type="scientific">Rhizobium daejeonense</name>
    <dbReference type="NCBI Taxonomy" id="240521"/>
    <lineage>
        <taxon>Bacteria</taxon>
        <taxon>Pseudomonadati</taxon>
        <taxon>Pseudomonadota</taxon>
        <taxon>Alphaproteobacteria</taxon>
        <taxon>Hyphomicrobiales</taxon>
        <taxon>Rhizobiaceae</taxon>
        <taxon>Rhizobium/Agrobacterium group</taxon>
        <taxon>Rhizobium</taxon>
    </lineage>
</organism>
<keyword evidence="4" id="KW-0788">Thiol protease</keyword>
<dbReference type="AlphaFoldDB" id="A0A6M1S6W3"/>
<keyword evidence="7" id="KW-1185">Reference proteome</keyword>
<dbReference type="InterPro" id="IPR041382">
    <property type="entry name" value="SH3_16"/>
</dbReference>
<comment type="similarity">
    <text evidence="1">Belongs to the peptidase C40 family.</text>
</comment>
<evidence type="ECO:0000256" key="4">
    <source>
        <dbReference type="ARBA" id="ARBA00022807"/>
    </source>
</evidence>
<dbReference type="Gene3D" id="3.90.1720.10">
    <property type="entry name" value="endopeptidase domain like (from Nostoc punctiforme)"/>
    <property type="match status" value="1"/>
</dbReference>
<proteinExistence type="inferred from homology"/>
<dbReference type="SUPFAM" id="SSF54001">
    <property type="entry name" value="Cysteine proteinases"/>
    <property type="match status" value="1"/>
</dbReference>
<dbReference type="Pfam" id="PF00877">
    <property type="entry name" value="NLPC_P60"/>
    <property type="match status" value="1"/>
</dbReference>
<evidence type="ECO:0000259" key="5">
    <source>
        <dbReference type="PROSITE" id="PS51935"/>
    </source>
</evidence>
<dbReference type="GO" id="GO:0008234">
    <property type="term" value="F:cysteine-type peptidase activity"/>
    <property type="evidence" value="ECO:0007669"/>
    <property type="project" value="UniProtKB-KW"/>
</dbReference>
<dbReference type="Proteomes" id="UP000477849">
    <property type="component" value="Unassembled WGS sequence"/>
</dbReference>
<dbReference type="Gene3D" id="2.30.30.40">
    <property type="entry name" value="SH3 Domains"/>
    <property type="match status" value="1"/>
</dbReference>
<dbReference type="RefSeq" id="WP_163902833.1">
    <property type="nucleotide sequence ID" value="NZ_CP048427.1"/>
</dbReference>
<dbReference type="PROSITE" id="PS51935">
    <property type="entry name" value="NLPC_P60"/>
    <property type="match status" value="1"/>
</dbReference>